<evidence type="ECO:0000256" key="6">
    <source>
        <dbReference type="ARBA" id="ARBA00023004"/>
    </source>
</evidence>
<dbReference type="InParanoid" id="A0A059B6R8"/>
<name>A0A059B6R8_EUCGR</name>
<reference evidence="9" key="1">
    <citation type="submission" date="2013-07" db="EMBL/GenBank/DDBJ databases">
        <title>The genome of Eucalyptus grandis.</title>
        <authorList>
            <person name="Schmutz J."/>
            <person name="Hayes R."/>
            <person name="Myburg A."/>
            <person name="Tuskan G."/>
            <person name="Grattapaglia D."/>
            <person name="Rokhsar D.S."/>
        </authorList>
    </citation>
    <scope>NUCLEOTIDE SEQUENCE</scope>
    <source>
        <tissue evidence="9">Leaf extractions</tissue>
    </source>
</reference>
<dbReference type="SUPFAM" id="SSF48264">
    <property type="entry name" value="Cytochrome P450"/>
    <property type="match status" value="1"/>
</dbReference>
<evidence type="ECO:0000313" key="9">
    <source>
        <dbReference type="EMBL" id="KCW61818.1"/>
    </source>
</evidence>
<dbReference type="Gramene" id="KCW61818">
    <property type="protein sequence ID" value="KCW61818"/>
    <property type="gene ID" value="EUGRSUZ_H04510"/>
</dbReference>
<keyword evidence="4" id="KW-0479">Metal-binding</keyword>
<dbReference type="AlphaFoldDB" id="A0A059B6R8"/>
<dbReference type="GO" id="GO:0005506">
    <property type="term" value="F:iron ion binding"/>
    <property type="evidence" value="ECO:0007669"/>
    <property type="project" value="InterPro"/>
</dbReference>
<dbReference type="InterPro" id="IPR001128">
    <property type="entry name" value="Cyt_P450"/>
</dbReference>
<dbReference type="EMBL" id="KK198760">
    <property type="protein sequence ID" value="KCW61818.1"/>
    <property type="molecule type" value="Genomic_DNA"/>
</dbReference>
<dbReference type="Gene3D" id="1.10.630.10">
    <property type="entry name" value="Cytochrome P450"/>
    <property type="match status" value="1"/>
</dbReference>
<dbReference type="OMA" id="SSHENPM"/>
<accession>A0A059B6R8</accession>
<evidence type="ECO:0000256" key="8">
    <source>
        <dbReference type="SAM" id="Phobius"/>
    </source>
</evidence>
<dbReference type="Pfam" id="PF00067">
    <property type="entry name" value="p450"/>
    <property type="match status" value="1"/>
</dbReference>
<evidence type="ECO:0000256" key="2">
    <source>
        <dbReference type="ARBA" id="ARBA00010617"/>
    </source>
</evidence>
<dbReference type="GO" id="GO:0020037">
    <property type="term" value="F:heme binding"/>
    <property type="evidence" value="ECO:0007669"/>
    <property type="project" value="InterPro"/>
</dbReference>
<evidence type="ECO:0000256" key="3">
    <source>
        <dbReference type="ARBA" id="ARBA00022617"/>
    </source>
</evidence>
<dbReference type="GO" id="GO:0004497">
    <property type="term" value="F:monooxygenase activity"/>
    <property type="evidence" value="ECO:0007669"/>
    <property type="project" value="UniProtKB-KW"/>
</dbReference>
<dbReference type="GO" id="GO:0016705">
    <property type="term" value="F:oxidoreductase activity, acting on paired donors, with incorporation or reduction of molecular oxygen"/>
    <property type="evidence" value="ECO:0007669"/>
    <property type="project" value="InterPro"/>
</dbReference>
<proteinExistence type="inferred from homology"/>
<dbReference type="PANTHER" id="PTHR24296">
    <property type="entry name" value="CYTOCHROME P450"/>
    <property type="match status" value="1"/>
</dbReference>
<evidence type="ECO:0008006" key="10">
    <source>
        <dbReference type="Google" id="ProtNLM"/>
    </source>
</evidence>
<evidence type="ECO:0000256" key="4">
    <source>
        <dbReference type="ARBA" id="ARBA00022723"/>
    </source>
</evidence>
<sequence>MVENETLGTLECNDKFFRDTILNFLSIGIETTGLALTGFFWALSMNSSIEMRIREEIRFVIPKEEQNLRVFNISEHMHKLVYLHGAVCKSLRLYPPLPFQHKCPTKLDVLPSGHKVDPGTKILVIMYAMGRMKSIWGEDCWEFRPERYGFHSDKNGAATIIHNYEVHVMEDHIVRPSDSIILHMKHGLKVKLARRRFKGTNDKECYG</sequence>
<evidence type="ECO:0000256" key="5">
    <source>
        <dbReference type="ARBA" id="ARBA00023002"/>
    </source>
</evidence>
<keyword evidence="3" id="KW-0349">Heme</keyword>
<keyword evidence="7" id="KW-0503">Monooxygenase</keyword>
<keyword evidence="8" id="KW-0812">Transmembrane</keyword>
<comment type="cofactor">
    <cofactor evidence="1">
        <name>heme</name>
        <dbReference type="ChEBI" id="CHEBI:30413"/>
    </cofactor>
</comment>
<keyword evidence="6" id="KW-0408">Iron</keyword>
<evidence type="ECO:0000256" key="7">
    <source>
        <dbReference type="ARBA" id="ARBA00023033"/>
    </source>
</evidence>
<organism evidence="9">
    <name type="scientific">Eucalyptus grandis</name>
    <name type="common">Flooded gum</name>
    <dbReference type="NCBI Taxonomy" id="71139"/>
    <lineage>
        <taxon>Eukaryota</taxon>
        <taxon>Viridiplantae</taxon>
        <taxon>Streptophyta</taxon>
        <taxon>Embryophyta</taxon>
        <taxon>Tracheophyta</taxon>
        <taxon>Spermatophyta</taxon>
        <taxon>Magnoliopsida</taxon>
        <taxon>eudicotyledons</taxon>
        <taxon>Gunneridae</taxon>
        <taxon>Pentapetalae</taxon>
        <taxon>rosids</taxon>
        <taxon>malvids</taxon>
        <taxon>Myrtales</taxon>
        <taxon>Myrtaceae</taxon>
        <taxon>Myrtoideae</taxon>
        <taxon>Eucalypteae</taxon>
        <taxon>Eucalyptus</taxon>
    </lineage>
</organism>
<gene>
    <name evidence="9" type="ORF">EUGRSUZ_H04510</name>
</gene>
<evidence type="ECO:0000256" key="1">
    <source>
        <dbReference type="ARBA" id="ARBA00001971"/>
    </source>
</evidence>
<keyword evidence="5" id="KW-0560">Oxidoreductase</keyword>
<protein>
    <recommendedName>
        <fullName evidence="10">Cytochrome P450</fullName>
    </recommendedName>
</protein>
<feature type="transmembrane region" description="Helical" evidence="8">
    <location>
        <begin position="20"/>
        <end position="43"/>
    </location>
</feature>
<dbReference type="InterPro" id="IPR036396">
    <property type="entry name" value="Cyt_P450_sf"/>
</dbReference>
<dbReference type="eggNOG" id="KOG0157">
    <property type="taxonomic scope" value="Eukaryota"/>
</dbReference>
<keyword evidence="8" id="KW-1133">Transmembrane helix</keyword>
<keyword evidence="8" id="KW-0472">Membrane</keyword>
<comment type="similarity">
    <text evidence="2">Belongs to the cytochrome P450 family.</text>
</comment>